<gene>
    <name evidence="6" type="primary">hflX</name>
    <name evidence="10" type="ORF">JETT_2580</name>
</gene>
<dbReference type="GO" id="GO:0005525">
    <property type="term" value="F:GTP binding"/>
    <property type="evidence" value="ECO:0007669"/>
    <property type="project" value="UniProtKB-UniRule"/>
</dbReference>
<dbReference type="InterPro" id="IPR042108">
    <property type="entry name" value="GTPase_HflX_N_sf"/>
</dbReference>
<dbReference type="Gene3D" id="6.10.250.2860">
    <property type="match status" value="1"/>
</dbReference>
<feature type="binding site" evidence="8">
    <location>
        <position position="215"/>
    </location>
    <ligand>
        <name>Mg(2+)</name>
        <dbReference type="ChEBI" id="CHEBI:18420"/>
    </ligand>
</feature>
<dbReference type="PANTHER" id="PTHR10229">
    <property type="entry name" value="GTP-BINDING PROTEIN HFLX"/>
    <property type="match status" value="1"/>
</dbReference>
<keyword evidence="2 8" id="KW-0479">Metal-binding</keyword>
<accession>A0A533QEP4</accession>
<dbReference type="Gene3D" id="3.40.50.300">
    <property type="entry name" value="P-loop containing nucleotide triphosphate hydrolases"/>
    <property type="match status" value="1"/>
</dbReference>
<dbReference type="InterPro" id="IPR006073">
    <property type="entry name" value="GTP-bd"/>
</dbReference>
<dbReference type="NCBIfam" id="TIGR03156">
    <property type="entry name" value="GTP_HflX"/>
    <property type="match status" value="1"/>
</dbReference>
<evidence type="ECO:0000256" key="5">
    <source>
        <dbReference type="ARBA" id="ARBA00023134"/>
    </source>
</evidence>
<feature type="binding site" evidence="7">
    <location>
        <begin position="233"/>
        <end position="237"/>
    </location>
    <ligand>
        <name>GTP</name>
        <dbReference type="ChEBI" id="CHEBI:37565"/>
    </ligand>
</feature>
<dbReference type="InterPro" id="IPR005225">
    <property type="entry name" value="Small_GTP-bd"/>
</dbReference>
<feature type="binding site" evidence="8">
    <location>
        <position position="235"/>
    </location>
    <ligand>
        <name>Mg(2+)</name>
        <dbReference type="ChEBI" id="CHEBI:18420"/>
    </ligand>
</feature>
<evidence type="ECO:0000313" key="11">
    <source>
        <dbReference type="Proteomes" id="UP000319783"/>
    </source>
</evidence>
<evidence type="ECO:0000256" key="2">
    <source>
        <dbReference type="ARBA" id="ARBA00022723"/>
    </source>
</evidence>
<dbReference type="SUPFAM" id="SSF52540">
    <property type="entry name" value="P-loop containing nucleoside triphosphate hydrolases"/>
    <property type="match status" value="1"/>
</dbReference>
<keyword evidence="3 6" id="KW-0547">Nucleotide-binding</keyword>
<feature type="binding site" evidence="7">
    <location>
        <begin position="255"/>
        <end position="258"/>
    </location>
    <ligand>
        <name>GTP</name>
        <dbReference type="ChEBI" id="CHEBI:37565"/>
    </ligand>
</feature>
<comment type="cofactor">
    <cofactor evidence="8">
        <name>Mg(2+)</name>
        <dbReference type="ChEBI" id="CHEBI:18420"/>
    </cofactor>
</comment>
<dbReference type="AlphaFoldDB" id="A0A533QEP4"/>
<dbReference type="PROSITE" id="PS51705">
    <property type="entry name" value="G_HFLX"/>
    <property type="match status" value="1"/>
</dbReference>
<dbReference type="FunFam" id="3.40.50.11060:FF:000001">
    <property type="entry name" value="GTPase HflX"/>
    <property type="match status" value="1"/>
</dbReference>
<dbReference type="Gene3D" id="3.40.50.11060">
    <property type="entry name" value="GTPase HflX, N-terminal domain"/>
    <property type="match status" value="1"/>
</dbReference>
<evidence type="ECO:0000313" key="10">
    <source>
        <dbReference type="EMBL" id="TLD41161.1"/>
    </source>
</evidence>
<dbReference type="InterPro" id="IPR030394">
    <property type="entry name" value="G_HFLX_dom"/>
</dbReference>
<dbReference type="GO" id="GO:0043022">
    <property type="term" value="F:ribosome binding"/>
    <property type="evidence" value="ECO:0007669"/>
    <property type="project" value="TreeGrafter"/>
</dbReference>
<dbReference type="Pfam" id="PF16360">
    <property type="entry name" value="GTP-bdg_M"/>
    <property type="match status" value="1"/>
</dbReference>
<feature type="binding site" evidence="7">
    <location>
        <begin position="208"/>
        <end position="215"/>
    </location>
    <ligand>
        <name>GTP</name>
        <dbReference type="ChEBI" id="CHEBI:37565"/>
    </ligand>
</feature>
<evidence type="ECO:0000256" key="1">
    <source>
        <dbReference type="ARBA" id="ARBA00022490"/>
    </source>
</evidence>
<dbReference type="PIRSF" id="PIRSF006809">
    <property type="entry name" value="GTP-binding_hflX_prd"/>
    <property type="match status" value="1"/>
</dbReference>
<evidence type="ECO:0000256" key="6">
    <source>
        <dbReference type="HAMAP-Rule" id="MF_00900"/>
    </source>
</evidence>
<feature type="domain" description="Hflx-type G" evidence="9">
    <location>
        <begin position="202"/>
        <end position="368"/>
    </location>
</feature>
<feature type="binding site" evidence="7">
    <location>
        <begin position="346"/>
        <end position="348"/>
    </location>
    <ligand>
        <name>GTP</name>
        <dbReference type="ChEBI" id="CHEBI:37565"/>
    </ligand>
</feature>
<evidence type="ECO:0000256" key="7">
    <source>
        <dbReference type="PIRSR" id="PIRSR006809-1"/>
    </source>
</evidence>
<dbReference type="InterPro" id="IPR025121">
    <property type="entry name" value="GTPase_HflX_N"/>
</dbReference>
<dbReference type="CDD" id="cd01878">
    <property type="entry name" value="HflX"/>
    <property type="match status" value="1"/>
</dbReference>
<feature type="binding site" evidence="7">
    <location>
        <begin position="321"/>
        <end position="324"/>
    </location>
    <ligand>
        <name>GTP</name>
        <dbReference type="ChEBI" id="CHEBI:37565"/>
    </ligand>
</feature>
<reference evidence="10 11" key="1">
    <citation type="submission" date="2019-04" db="EMBL/GenBank/DDBJ databases">
        <title>Genome of a novel bacterium Candidatus Jettenia ecosi reconstructed from metagenome of an anammox bioreactor.</title>
        <authorList>
            <person name="Mardanov A.V."/>
            <person name="Beletsky A.V."/>
            <person name="Ravin N.V."/>
            <person name="Botchkova E.A."/>
            <person name="Litti Y.V."/>
            <person name="Nozhevnikova A.N."/>
        </authorList>
    </citation>
    <scope>NUCLEOTIDE SEQUENCE [LARGE SCALE GENOMIC DNA]</scope>
    <source>
        <strain evidence="10">J2</strain>
    </source>
</reference>
<comment type="function">
    <text evidence="6">GTPase that associates with the 50S ribosomal subunit and may have a role during protein synthesis or ribosome biogenesis.</text>
</comment>
<keyword evidence="1 6" id="KW-0963">Cytoplasm</keyword>
<dbReference type="EMBL" id="SULG01000060">
    <property type="protein sequence ID" value="TLD41161.1"/>
    <property type="molecule type" value="Genomic_DNA"/>
</dbReference>
<dbReference type="GO" id="GO:0003924">
    <property type="term" value="F:GTPase activity"/>
    <property type="evidence" value="ECO:0007669"/>
    <property type="project" value="UniProtKB-UniRule"/>
</dbReference>
<comment type="caution">
    <text evidence="10">The sequence shown here is derived from an EMBL/GenBank/DDBJ whole genome shotgun (WGS) entry which is preliminary data.</text>
</comment>
<dbReference type="GO" id="GO:0005737">
    <property type="term" value="C:cytoplasm"/>
    <property type="evidence" value="ECO:0007669"/>
    <property type="project" value="UniProtKB-SubCell"/>
</dbReference>
<dbReference type="Pfam" id="PF13167">
    <property type="entry name" value="GTP-bdg_N"/>
    <property type="match status" value="1"/>
</dbReference>
<dbReference type="PANTHER" id="PTHR10229:SF0">
    <property type="entry name" value="GTP-BINDING PROTEIN 6-RELATED"/>
    <property type="match status" value="1"/>
</dbReference>
<dbReference type="InterPro" id="IPR027417">
    <property type="entry name" value="P-loop_NTPase"/>
</dbReference>
<dbReference type="NCBIfam" id="TIGR00231">
    <property type="entry name" value="small_GTP"/>
    <property type="match status" value="1"/>
</dbReference>
<comment type="similarity">
    <text evidence="6">Belongs to the TRAFAC class OBG-HflX-like GTPase superfamily. HflX GTPase family.</text>
</comment>
<evidence type="ECO:0000256" key="4">
    <source>
        <dbReference type="ARBA" id="ARBA00022842"/>
    </source>
</evidence>
<dbReference type="Proteomes" id="UP000319783">
    <property type="component" value="Unassembled WGS sequence"/>
</dbReference>
<name>A0A533QEP4_9BACT</name>
<dbReference type="InterPro" id="IPR032305">
    <property type="entry name" value="GTP-bd_M"/>
</dbReference>
<organism evidence="10 11">
    <name type="scientific">Candidatus Jettenia ecosi</name>
    <dbReference type="NCBI Taxonomy" id="2494326"/>
    <lineage>
        <taxon>Bacteria</taxon>
        <taxon>Pseudomonadati</taxon>
        <taxon>Planctomycetota</taxon>
        <taxon>Candidatus Brocadiia</taxon>
        <taxon>Candidatus Brocadiales</taxon>
        <taxon>Candidatus Brocadiaceae</taxon>
        <taxon>Candidatus Jettenia</taxon>
    </lineage>
</organism>
<dbReference type="PRINTS" id="PR00326">
    <property type="entry name" value="GTP1OBG"/>
</dbReference>
<evidence type="ECO:0000256" key="8">
    <source>
        <dbReference type="PIRSR" id="PIRSR006809-2"/>
    </source>
</evidence>
<dbReference type="Pfam" id="PF01926">
    <property type="entry name" value="MMR_HSR1"/>
    <property type="match status" value="1"/>
</dbReference>
<keyword evidence="4 8" id="KW-0460">Magnesium</keyword>
<evidence type="ECO:0000259" key="9">
    <source>
        <dbReference type="PROSITE" id="PS51705"/>
    </source>
</evidence>
<protein>
    <recommendedName>
        <fullName evidence="6">GTPase HflX</fullName>
    </recommendedName>
    <alternativeName>
        <fullName evidence="6">GTP-binding protein HflX</fullName>
    </alternativeName>
</protein>
<dbReference type="GO" id="GO:0046872">
    <property type="term" value="F:metal ion binding"/>
    <property type="evidence" value="ECO:0007669"/>
    <property type="project" value="UniProtKB-KW"/>
</dbReference>
<keyword evidence="5 6" id="KW-0342">GTP-binding</keyword>
<dbReference type="InterPro" id="IPR016496">
    <property type="entry name" value="GTPase_HflX"/>
</dbReference>
<evidence type="ECO:0000256" key="3">
    <source>
        <dbReference type="ARBA" id="ARBA00022741"/>
    </source>
</evidence>
<dbReference type="HAMAP" id="MF_00900">
    <property type="entry name" value="GTPase_HflX"/>
    <property type="match status" value="1"/>
</dbReference>
<sequence>MKLKETAFTVRAERAILFRAMLSGDRNGGEASLEELHRLAETAGARVVHTAIQNRIRIDPVYYLGKGKALELADAAKELDADVLICDDDLTPAQVRNLEKVIGKKVIDRSELILDIFATRAKTFQAKLQVELAQLEYTKPRLKRMWTHLSRIEGGIGTRGPGEKQLEVDKRIISRKIQYLKKKLYEVEKRQERLVSSRKEFFTVSIVGYTNAGKSTLMNALTDVDTLVEDKLFATLDTKTGMCRLENGKKVLISDTVGFIQKLPHHLISSFKATLEEARHADLLLHVVDISSPVVQEQIDAVNAVLKELGCDNKPVIMVFNKIDTITNESIVPLLRNRYGGCVMISAKTQRGIEDLKRRIEGELEQNFVEIELSCSPGNGKLIAYLHEHAHIISSQFHEQSVTFKLLIENKLIHKLRMMDSDIQIQGASLSDGADMDI</sequence>
<proteinExistence type="inferred from homology"/>
<comment type="subcellular location">
    <subcellularLocation>
        <location evidence="6">Cytoplasm</location>
    </subcellularLocation>
    <text evidence="6">May associate with membranes.</text>
</comment>
<comment type="subunit">
    <text evidence="6">Monomer. Associates with the 50S ribosomal subunit.</text>
</comment>